<organism evidence="1 2">
    <name type="scientific">Sistotremastrum niveocremeum HHB9708</name>
    <dbReference type="NCBI Taxonomy" id="1314777"/>
    <lineage>
        <taxon>Eukaryota</taxon>
        <taxon>Fungi</taxon>
        <taxon>Dikarya</taxon>
        <taxon>Basidiomycota</taxon>
        <taxon>Agaricomycotina</taxon>
        <taxon>Agaricomycetes</taxon>
        <taxon>Sistotremastrales</taxon>
        <taxon>Sistotremastraceae</taxon>
        <taxon>Sertulicium</taxon>
        <taxon>Sertulicium niveocremeum</taxon>
    </lineage>
</organism>
<gene>
    <name evidence="1" type="ORF">SISNIDRAFT_548497</name>
</gene>
<feature type="non-terminal residue" evidence="1">
    <location>
        <position position="481"/>
    </location>
</feature>
<dbReference type="Proteomes" id="UP000076722">
    <property type="component" value="Unassembled WGS sequence"/>
</dbReference>
<sequence>MSLITLPTELIDPTGITVGLLLSDLYSLALSCERFYHFAKESRRYWMGAPDKDALALPTGHTIESVNLALLMPLAARALNIYKSGNTSPMTPKRHVSYGTEDGTLGSLNTVRILLGHSWYIEYKLRGLRIRRAEEGWGEIHCDLDLPTFASDPFAAVLGEGVVRLSFQTAKSDKSAHRILNILRLKFPDENGPPSAPTILDWGRFEFPSVPGIVKIAGDLVLTSVRESLFVQLLDQKRNHGIKLTFSRLVLEEMHSIWFLMLNLNLHKMLIGTTSVSRTDALRYTSRYHLVDVPWLNDLESTNSVGNAETTWETREMAVLDALAFPCSSHSNSVLPSDGAVCIARSVSKPLSESKGSIYVHENKLFWIDASDLQAVPANQIPPCGVTWASEKWYEPGEIFHLRPLLPSRRAARAWNYALPNDIEGMVRYRVLGVDRMRGRMFIKVEKRAVCSNFNMTVMQEASLPSSKNCEGVHGSESPEF</sequence>
<keyword evidence="2" id="KW-1185">Reference proteome</keyword>
<name>A0A164X6Z8_9AGAM</name>
<accession>A0A164X6Z8</accession>
<proteinExistence type="predicted"/>
<evidence type="ECO:0000313" key="2">
    <source>
        <dbReference type="Proteomes" id="UP000076722"/>
    </source>
</evidence>
<reference evidence="1 2" key="1">
    <citation type="journal article" date="2016" name="Mol. Biol. Evol.">
        <title>Comparative Genomics of Early-Diverging Mushroom-Forming Fungi Provides Insights into the Origins of Lignocellulose Decay Capabilities.</title>
        <authorList>
            <person name="Nagy L.G."/>
            <person name="Riley R."/>
            <person name="Tritt A."/>
            <person name="Adam C."/>
            <person name="Daum C."/>
            <person name="Floudas D."/>
            <person name="Sun H."/>
            <person name="Yadav J.S."/>
            <person name="Pangilinan J."/>
            <person name="Larsson K.H."/>
            <person name="Matsuura K."/>
            <person name="Barry K."/>
            <person name="Labutti K."/>
            <person name="Kuo R."/>
            <person name="Ohm R.A."/>
            <person name="Bhattacharya S.S."/>
            <person name="Shirouzu T."/>
            <person name="Yoshinaga Y."/>
            <person name="Martin F.M."/>
            <person name="Grigoriev I.V."/>
            <person name="Hibbett D.S."/>
        </authorList>
    </citation>
    <scope>NUCLEOTIDE SEQUENCE [LARGE SCALE GENOMIC DNA]</scope>
    <source>
        <strain evidence="1 2">HHB9708</strain>
    </source>
</reference>
<evidence type="ECO:0000313" key="1">
    <source>
        <dbReference type="EMBL" id="KZS95694.1"/>
    </source>
</evidence>
<dbReference type="EMBL" id="KV419401">
    <property type="protein sequence ID" value="KZS95694.1"/>
    <property type="molecule type" value="Genomic_DNA"/>
</dbReference>
<protein>
    <submittedName>
        <fullName evidence="1">Uncharacterized protein</fullName>
    </submittedName>
</protein>
<dbReference type="AlphaFoldDB" id="A0A164X6Z8"/>